<proteinExistence type="predicted"/>
<evidence type="ECO:0000256" key="1">
    <source>
        <dbReference type="ARBA" id="ARBA00004123"/>
    </source>
</evidence>
<comment type="subcellular location">
    <subcellularLocation>
        <location evidence="1">Nucleus</location>
    </subcellularLocation>
</comment>
<dbReference type="Pfam" id="PF04802">
    <property type="entry name" value="PP4R3"/>
    <property type="match status" value="1"/>
</dbReference>
<dbReference type="GO" id="GO:0005654">
    <property type="term" value="C:nucleoplasm"/>
    <property type="evidence" value="ECO:0007669"/>
    <property type="project" value="TreeGrafter"/>
</dbReference>
<dbReference type="EMBL" id="HBIS01003256">
    <property type="protein sequence ID" value="CAE0609115.1"/>
    <property type="molecule type" value="Transcribed_RNA"/>
</dbReference>
<dbReference type="EMBL" id="HBIS01003255">
    <property type="protein sequence ID" value="CAE0609114.1"/>
    <property type="molecule type" value="Transcribed_RNA"/>
</dbReference>
<feature type="domain" description="Serine/threonine-protein phosphatase 4 regulatory subunit 3-like central" evidence="3">
    <location>
        <begin position="2"/>
        <end position="419"/>
    </location>
</feature>
<protein>
    <recommendedName>
        <fullName evidence="3">Serine/threonine-protein phosphatase 4 regulatory subunit 3-like central domain-containing protein</fullName>
    </recommendedName>
</protein>
<organism evidence="5">
    <name type="scientific">Picocystis salinarum</name>
    <dbReference type="NCBI Taxonomy" id="88271"/>
    <lineage>
        <taxon>Eukaryota</taxon>
        <taxon>Viridiplantae</taxon>
        <taxon>Chlorophyta</taxon>
        <taxon>Picocystophyceae</taxon>
        <taxon>Picocystales</taxon>
        <taxon>Picocystaceae</taxon>
        <taxon>Picocystis</taxon>
    </lineage>
</organism>
<dbReference type="AlphaFoldDB" id="A0A6U9R6Q4"/>
<evidence type="ECO:0000259" key="3">
    <source>
        <dbReference type="Pfam" id="PF04802"/>
    </source>
</evidence>
<dbReference type="GO" id="GO:0030289">
    <property type="term" value="C:protein phosphatase 4 complex"/>
    <property type="evidence" value="ECO:0007669"/>
    <property type="project" value="TreeGrafter"/>
</dbReference>
<reference evidence="5" key="1">
    <citation type="submission" date="2021-01" db="EMBL/GenBank/DDBJ databases">
        <authorList>
            <person name="Corre E."/>
            <person name="Pelletier E."/>
            <person name="Niang G."/>
            <person name="Scheremetjew M."/>
            <person name="Finn R."/>
            <person name="Kale V."/>
            <person name="Holt S."/>
            <person name="Cochrane G."/>
            <person name="Meng A."/>
            <person name="Brown T."/>
            <person name="Cohen L."/>
        </authorList>
    </citation>
    <scope>NUCLEOTIDE SEQUENCE</scope>
    <source>
        <strain evidence="5">CCMP1897</strain>
    </source>
</reference>
<dbReference type="SUPFAM" id="SSF48371">
    <property type="entry name" value="ARM repeat"/>
    <property type="match status" value="1"/>
</dbReference>
<dbReference type="InterPro" id="IPR016024">
    <property type="entry name" value="ARM-type_fold"/>
</dbReference>
<dbReference type="GO" id="GO:0072542">
    <property type="term" value="F:protein phosphatase activator activity"/>
    <property type="evidence" value="ECO:0007669"/>
    <property type="project" value="TreeGrafter"/>
</dbReference>
<dbReference type="PANTHER" id="PTHR23318:SF0">
    <property type="entry name" value="SERINE_THREONINE-PROTEIN PHOSPHATASE 4 REGULATORY SUBUNIT 3"/>
    <property type="match status" value="1"/>
</dbReference>
<dbReference type="InterPro" id="IPR051137">
    <property type="entry name" value="PP4R3-like"/>
</dbReference>
<evidence type="ECO:0000313" key="5">
    <source>
        <dbReference type="EMBL" id="CAE0609115.1"/>
    </source>
</evidence>
<gene>
    <name evidence="4" type="ORF">PSAL00342_LOCUS2933</name>
    <name evidence="5" type="ORF">PSAL00342_LOCUS2934</name>
</gene>
<sequence length="556" mass="63188">MHAVIQNIFLLNDAGLIEAMLCEENIMDVMGALEYDPTISKKPEHRNFLKEKVMFKEVVPIHDVAIKAKIHQAYHIGYVKDVVLPRVLDDATFGTLSSMVLFNNMDVVVALHNDQDFVQTLFQKVQSYQCFGAEWLDLVGFLRELCSLARHLQPSYQTSIFNKLIQFGLFDCLGQLLDNPADQAKRHGLDILQSLMQHDPLLLKRVLLEEKGNKLFGLLIGGLTSMPKDSGIAWQVVEIVKLLLDPESSDSKDDQNKFLEFFYGMYLGRLVDMLAYESTSTEILLLIMELLSFCVQYHSIRAQYFVLQNDVFDKVLHLLLKRDKVLPVAAVRFLRACIGLKEKFYISHIISRRLFDLVMEVFQKNGHRYNLLNSVVLELLEFIKHENIAPLVAHVVECYDSMLSSIDYVETYRQLKARARENRGTFNEERQEQLKASGTGHEGREEIRRCNIEGIELQCDGQCNSGEGYDGEGKSVEIDGGDAIQTRREENNLAIPKHDRPGLQLGLVSYEDDDSDDENGAMSGLCTITGDKRLIGDAEIVEPESEKKSRKENGCV</sequence>
<accession>A0A6U9R6Q4</accession>
<name>A0A6U9R6Q4_9CHLO</name>
<dbReference type="PANTHER" id="PTHR23318">
    <property type="entry name" value="ATP SYNTHASE GAMMA-RELATED"/>
    <property type="match status" value="1"/>
</dbReference>
<evidence type="ECO:0000313" key="4">
    <source>
        <dbReference type="EMBL" id="CAE0609114.1"/>
    </source>
</evidence>
<keyword evidence="2" id="KW-0539">Nucleus</keyword>
<evidence type="ECO:0000256" key="2">
    <source>
        <dbReference type="ARBA" id="ARBA00023242"/>
    </source>
</evidence>
<dbReference type="InterPro" id="IPR006887">
    <property type="entry name" value="P4R3-like_central_dom"/>
</dbReference>